<dbReference type="STRING" id="332977.SAMN05421740_10537"/>
<feature type="region of interest" description="Disordered" evidence="1">
    <location>
        <begin position="1"/>
        <end position="38"/>
    </location>
</feature>
<accession>A0A1H7PVH6</accession>
<keyword evidence="2" id="KW-1133">Transmembrane helix</keyword>
<sequence>METNSHRTDSDGNLQAEDNYAAHQENPAPSPEAIKEPNDRPASKIIWVAVIIAITIMAIIYFLYIF</sequence>
<reference evidence="4" key="1">
    <citation type="submission" date="2016-10" db="EMBL/GenBank/DDBJ databases">
        <authorList>
            <person name="Varghese N."/>
            <person name="Submissions S."/>
        </authorList>
    </citation>
    <scope>NUCLEOTIDE SEQUENCE [LARGE SCALE GENOMIC DNA]</scope>
    <source>
        <strain evidence="4">Jip14</strain>
    </source>
</reference>
<dbReference type="RefSeq" id="WP_090606094.1">
    <property type="nucleotide sequence ID" value="NZ_FNZR01000005.1"/>
</dbReference>
<dbReference type="EMBL" id="FNZR01000005">
    <property type="protein sequence ID" value="SEL39723.1"/>
    <property type="molecule type" value="Genomic_DNA"/>
</dbReference>
<protein>
    <submittedName>
        <fullName evidence="3">Uncharacterized protein</fullName>
    </submittedName>
</protein>
<keyword evidence="4" id="KW-1185">Reference proteome</keyword>
<name>A0A1H7PVH6_9SPHI</name>
<gene>
    <name evidence="3" type="ORF">SAMN05421740_10537</name>
</gene>
<keyword evidence="2" id="KW-0472">Membrane</keyword>
<dbReference type="OrthoDB" id="799851at2"/>
<evidence type="ECO:0000313" key="4">
    <source>
        <dbReference type="Proteomes" id="UP000198916"/>
    </source>
</evidence>
<dbReference type="AlphaFoldDB" id="A0A1H7PVH6"/>
<organism evidence="3 4">
    <name type="scientific">Parapedobacter koreensis</name>
    <dbReference type="NCBI Taxonomy" id="332977"/>
    <lineage>
        <taxon>Bacteria</taxon>
        <taxon>Pseudomonadati</taxon>
        <taxon>Bacteroidota</taxon>
        <taxon>Sphingobacteriia</taxon>
        <taxon>Sphingobacteriales</taxon>
        <taxon>Sphingobacteriaceae</taxon>
        <taxon>Parapedobacter</taxon>
    </lineage>
</organism>
<proteinExistence type="predicted"/>
<keyword evidence="2" id="KW-0812">Transmembrane</keyword>
<evidence type="ECO:0000256" key="2">
    <source>
        <dbReference type="SAM" id="Phobius"/>
    </source>
</evidence>
<evidence type="ECO:0000256" key="1">
    <source>
        <dbReference type="SAM" id="MobiDB-lite"/>
    </source>
</evidence>
<feature type="transmembrane region" description="Helical" evidence="2">
    <location>
        <begin position="45"/>
        <end position="64"/>
    </location>
</feature>
<feature type="compositionally biased region" description="Basic and acidic residues" evidence="1">
    <location>
        <begin position="1"/>
        <end position="10"/>
    </location>
</feature>
<dbReference type="Proteomes" id="UP000198916">
    <property type="component" value="Unassembled WGS sequence"/>
</dbReference>
<evidence type="ECO:0000313" key="3">
    <source>
        <dbReference type="EMBL" id="SEL39723.1"/>
    </source>
</evidence>